<dbReference type="PANTHER" id="PTHR46401:SF2">
    <property type="entry name" value="GLYCOSYLTRANSFERASE WBBK-RELATED"/>
    <property type="match status" value="1"/>
</dbReference>
<dbReference type="Pfam" id="PF13692">
    <property type="entry name" value="Glyco_trans_1_4"/>
    <property type="match status" value="1"/>
</dbReference>
<protein>
    <recommendedName>
        <fullName evidence="2">Glycosyltransferase subfamily 4-like N-terminal domain-containing protein</fullName>
    </recommendedName>
</protein>
<dbReference type="Gene3D" id="3.40.50.2000">
    <property type="entry name" value="Glycogen Phosphorylase B"/>
    <property type="match status" value="2"/>
</dbReference>
<keyword evidence="1" id="KW-0808">Transferase</keyword>
<accession>A0A135YZB1</accession>
<dbReference type="PANTHER" id="PTHR46401">
    <property type="entry name" value="GLYCOSYLTRANSFERASE WBBK-RELATED"/>
    <property type="match status" value="1"/>
</dbReference>
<sequence length="382" mass="44091">MRVLIARNSDAPTNANIRRVLEALTSAGHSVVVLSRNRACDESLKGYIKKTIKINNLEIDNYELQLSGKTERGMKNFTTLKSYMDSLKSWMKDNVDKFDAIHAFDLDTGLVAKKIAKSYNKHLVYHIADFYVDSRAKIPGLLKSIIRSMEYSIINYADNTIICTEERKDQIAGARPRKLTVVHNTPSIDFDVSSYIDQSMDLDHKLTLAYIGVLSKRRFIDQAVDCMMDMKDSQMILAGGGDLVDFVKERADKTDNIKYMGKVDYEDTFDIYSKSDLMFAVYNPQIMNHKYSAANKIYEAMLLKKPIIVARGTSMDKIVERYDIGFVIDYDKNEFRDLLYKLEKDRSIIDKKVENMQGVYENYSWETMKKRLIDVYSDLERD</sequence>
<dbReference type="AlphaFoldDB" id="A0A135YZB1"/>
<proteinExistence type="predicted"/>
<evidence type="ECO:0000313" key="3">
    <source>
        <dbReference type="EMBL" id="KXI14735.1"/>
    </source>
</evidence>
<dbReference type="RefSeq" id="WP_061101539.1">
    <property type="nucleotide sequence ID" value="NZ_JADMXM010000015.1"/>
</dbReference>
<reference evidence="3 4" key="1">
    <citation type="submission" date="2016-02" db="EMBL/GenBank/DDBJ databases">
        <authorList>
            <person name="Wen L."/>
            <person name="He K."/>
            <person name="Yang H."/>
        </authorList>
    </citation>
    <scope>NUCLEOTIDE SEQUENCE [LARGE SCALE GENOMIC DNA]</scope>
    <source>
        <strain evidence="3 4">MJR8628A</strain>
    </source>
</reference>
<dbReference type="Proteomes" id="UP000070326">
    <property type="component" value="Unassembled WGS sequence"/>
</dbReference>
<feature type="domain" description="Glycosyltransferase subfamily 4-like N-terminal" evidence="2">
    <location>
        <begin position="18"/>
        <end position="184"/>
    </location>
</feature>
<dbReference type="Pfam" id="PF13439">
    <property type="entry name" value="Glyco_transf_4"/>
    <property type="match status" value="1"/>
</dbReference>
<name>A0A135YZB1_9FIRM</name>
<dbReference type="STRING" id="1261.HMPREF3195_00106"/>
<dbReference type="eggNOG" id="COG0438">
    <property type="taxonomic scope" value="Bacteria"/>
</dbReference>
<organism evidence="3 4">
    <name type="scientific">Peptostreptococcus anaerobius</name>
    <dbReference type="NCBI Taxonomy" id="1261"/>
    <lineage>
        <taxon>Bacteria</taxon>
        <taxon>Bacillati</taxon>
        <taxon>Bacillota</taxon>
        <taxon>Clostridia</taxon>
        <taxon>Peptostreptococcales</taxon>
        <taxon>Peptostreptococcaceae</taxon>
        <taxon>Peptostreptococcus</taxon>
    </lineage>
</organism>
<evidence type="ECO:0000313" key="4">
    <source>
        <dbReference type="Proteomes" id="UP000070326"/>
    </source>
</evidence>
<evidence type="ECO:0000259" key="2">
    <source>
        <dbReference type="Pfam" id="PF13439"/>
    </source>
</evidence>
<dbReference type="GO" id="GO:0016757">
    <property type="term" value="F:glycosyltransferase activity"/>
    <property type="evidence" value="ECO:0007669"/>
    <property type="project" value="TreeGrafter"/>
</dbReference>
<gene>
    <name evidence="3" type="ORF">HMPREF3195_00106</name>
</gene>
<comment type="caution">
    <text evidence="3">The sequence shown here is derived from an EMBL/GenBank/DDBJ whole genome shotgun (WGS) entry which is preliminary data.</text>
</comment>
<dbReference type="EMBL" id="LSQZ01000002">
    <property type="protein sequence ID" value="KXI14735.1"/>
    <property type="molecule type" value="Genomic_DNA"/>
</dbReference>
<dbReference type="SUPFAM" id="SSF53756">
    <property type="entry name" value="UDP-Glycosyltransferase/glycogen phosphorylase"/>
    <property type="match status" value="1"/>
</dbReference>
<dbReference type="PATRIC" id="fig|1261.5.peg.108"/>
<dbReference type="InterPro" id="IPR028098">
    <property type="entry name" value="Glyco_trans_4-like_N"/>
</dbReference>
<dbReference type="GO" id="GO:0009103">
    <property type="term" value="P:lipopolysaccharide biosynthetic process"/>
    <property type="evidence" value="ECO:0007669"/>
    <property type="project" value="TreeGrafter"/>
</dbReference>
<evidence type="ECO:0000256" key="1">
    <source>
        <dbReference type="ARBA" id="ARBA00022679"/>
    </source>
</evidence>